<keyword evidence="3" id="KW-1185">Reference proteome</keyword>
<dbReference type="OrthoDB" id="3192572at2"/>
<dbReference type="InterPro" id="IPR036634">
    <property type="entry name" value="PRD_sf"/>
</dbReference>
<dbReference type="Pfam" id="PF00874">
    <property type="entry name" value="PRD"/>
    <property type="match status" value="1"/>
</dbReference>
<accession>A0A511ZHZ9</accession>
<dbReference type="InterPro" id="IPR011608">
    <property type="entry name" value="PRD"/>
</dbReference>
<evidence type="ECO:0000313" key="2">
    <source>
        <dbReference type="EMBL" id="GEN87051.1"/>
    </source>
</evidence>
<feature type="domain" description="PRD" evidence="1">
    <location>
        <begin position="14"/>
        <end position="121"/>
    </location>
</feature>
<gene>
    <name evidence="2" type="ORF">OSO01_17900</name>
</gene>
<dbReference type="AlphaFoldDB" id="A0A511ZHZ9"/>
<evidence type="ECO:0000313" key="3">
    <source>
        <dbReference type="Proteomes" id="UP000321558"/>
    </source>
</evidence>
<dbReference type="Proteomes" id="UP000321558">
    <property type="component" value="Unassembled WGS sequence"/>
</dbReference>
<dbReference type="EMBL" id="BJYM01000006">
    <property type="protein sequence ID" value="GEN87051.1"/>
    <property type="molecule type" value="Genomic_DNA"/>
</dbReference>
<dbReference type="PROSITE" id="PS51372">
    <property type="entry name" value="PRD_2"/>
    <property type="match status" value="1"/>
</dbReference>
<dbReference type="STRING" id="582851.GCA_900162665_00922"/>
<evidence type="ECO:0000259" key="1">
    <source>
        <dbReference type="PROSITE" id="PS51372"/>
    </source>
</evidence>
<proteinExistence type="predicted"/>
<name>A0A511ZHZ9_9BACI</name>
<protein>
    <recommendedName>
        <fullName evidence="1">PRD domain-containing protein</fullName>
    </recommendedName>
</protein>
<reference evidence="2 3" key="1">
    <citation type="submission" date="2019-07" db="EMBL/GenBank/DDBJ databases">
        <title>Whole genome shotgun sequence of Oceanobacillus sojae NBRC 105379.</title>
        <authorList>
            <person name="Hosoyama A."/>
            <person name="Uohara A."/>
            <person name="Ohji S."/>
            <person name="Ichikawa N."/>
        </authorList>
    </citation>
    <scope>NUCLEOTIDE SEQUENCE [LARGE SCALE GENOMIC DNA]</scope>
    <source>
        <strain evidence="2 3">NBRC 105379</strain>
    </source>
</reference>
<dbReference type="RefSeq" id="WP_147210065.1">
    <property type="nucleotide sequence ID" value="NZ_BJYM01000006.1"/>
</dbReference>
<dbReference type="GO" id="GO:0006355">
    <property type="term" value="P:regulation of DNA-templated transcription"/>
    <property type="evidence" value="ECO:0007669"/>
    <property type="project" value="InterPro"/>
</dbReference>
<sequence length="121" mass="14376">MNKLEMNKKLTILLEGQIITKQAYDVTNQTYDFLAAKFNKEPIENSEMFWTHMCMALARIEKGEELEGPSQAVVDDIYQTPYMEEIKEVIEFVKDQLHHEFPKEEQDYFYLHLHGVMENNK</sequence>
<dbReference type="SUPFAM" id="SSF63520">
    <property type="entry name" value="PTS-regulatory domain, PRD"/>
    <property type="match status" value="1"/>
</dbReference>
<comment type="caution">
    <text evidence="2">The sequence shown here is derived from an EMBL/GenBank/DDBJ whole genome shotgun (WGS) entry which is preliminary data.</text>
</comment>
<organism evidence="2 3">
    <name type="scientific">Oceanobacillus sojae</name>
    <dbReference type="NCBI Taxonomy" id="582851"/>
    <lineage>
        <taxon>Bacteria</taxon>
        <taxon>Bacillati</taxon>
        <taxon>Bacillota</taxon>
        <taxon>Bacilli</taxon>
        <taxon>Bacillales</taxon>
        <taxon>Bacillaceae</taxon>
        <taxon>Oceanobacillus</taxon>
    </lineage>
</organism>
<dbReference type="Gene3D" id="1.10.1790.10">
    <property type="entry name" value="PRD domain"/>
    <property type="match status" value="1"/>
</dbReference>